<keyword evidence="1" id="KW-0812">Transmembrane</keyword>
<dbReference type="Pfam" id="PF18895">
    <property type="entry name" value="T4SS_pilin"/>
    <property type="match status" value="1"/>
</dbReference>
<dbReference type="Proteomes" id="UP000179233">
    <property type="component" value="Unassembled WGS sequence"/>
</dbReference>
<dbReference type="AlphaFoldDB" id="A0A1G1VUH5"/>
<reference evidence="2 3" key="1">
    <citation type="journal article" date="2016" name="Nat. Commun.">
        <title>Thousands of microbial genomes shed light on interconnected biogeochemical processes in an aquifer system.</title>
        <authorList>
            <person name="Anantharaman K."/>
            <person name="Brown C.T."/>
            <person name="Hug L.A."/>
            <person name="Sharon I."/>
            <person name="Castelle C.J."/>
            <person name="Probst A.J."/>
            <person name="Thomas B.C."/>
            <person name="Singh A."/>
            <person name="Wilkins M.J."/>
            <person name="Karaoz U."/>
            <person name="Brodie E.L."/>
            <person name="Williams K.H."/>
            <person name="Hubbard S.S."/>
            <person name="Banfield J.F."/>
        </authorList>
    </citation>
    <scope>NUCLEOTIDE SEQUENCE [LARGE SCALE GENOMIC DNA]</scope>
</reference>
<name>A0A1G1VUH5_9BACT</name>
<sequence>MRKAAVLITLPLFIISILLHTSNQIYAFYPEKCGASRDQVLDTALGCIPTNPSQFLMAAVRILLGLGGGIAFLMMIIGAGFVLTSRGNPEAVNRGKEVFTGAIVGLLMMIFSTFLLELIGVDILGLF</sequence>
<feature type="transmembrane region" description="Helical" evidence="1">
    <location>
        <begin position="98"/>
        <end position="121"/>
    </location>
</feature>
<protein>
    <submittedName>
        <fullName evidence="2">Uncharacterized protein</fullName>
    </submittedName>
</protein>
<dbReference type="InterPro" id="IPR043993">
    <property type="entry name" value="T4SS_pilin"/>
</dbReference>
<organism evidence="2 3">
    <name type="scientific">Candidatus Chisholmbacteria bacterium RIFCSPHIGHO2_01_FULL_52_32</name>
    <dbReference type="NCBI Taxonomy" id="1797591"/>
    <lineage>
        <taxon>Bacteria</taxon>
        <taxon>Candidatus Chisholmiibacteriota</taxon>
    </lineage>
</organism>
<proteinExistence type="predicted"/>
<feature type="transmembrane region" description="Helical" evidence="1">
    <location>
        <begin position="62"/>
        <end position="86"/>
    </location>
</feature>
<keyword evidence="1" id="KW-1133">Transmembrane helix</keyword>
<comment type="caution">
    <text evidence="2">The sequence shown here is derived from an EMBL/GenBank/DDBJ whole genome shotgun (WGS) entry which is preliminary data.</text>
</comment>
<dbReference type="EMBL" id="MHCJ01000001">
    <property type="protein sequence ID" value="OGY19032.1"/>
    <property type="molecule type" value="Genomic_DNA"/>
</dbReference>
<evidence type="ECO:0000313" key="3">
    <source>
        <dbReference type="Proteomes" id="UP000179233"/>
    </source>
</evidence>
<gene>
    <name evidence="2" type="ORF">A2786_05860</name>
</gene>
<keyword evidence="1" id="KW-0472">Membrane</keyword>
<evidence type="ECO:0000313" key="2">
    <source>
        <dbReference type="EMBL" id="OGY19032.1"/>
    </source>
</evidence>
<evidence type="ECO:0000256" key="1">
    <source>
        <dbReference type="SAM" id="Phobius"/>
    </source>
</evidence>
<accession>A0A1G1VUH5</accession>